<keyword evidence="3" id="KW-1133">Transmembrane helix</keyword>
<dbReference type="AlphaFoldDB" id="A0AAV5W3K4"/>
<evidence type="ECO:0000256" key="4">
    <source>
        <dbReference type="ARBA" id="ARBA00023136"/>
    </source>
</evidence>
<dbReference type="Pfam" id="PF00226">
    <property type="entry name" value="DnaJ"/>
    <property type="match status" value="1"/>
</dbReference>
<keyword evidence="7" id="KW-0732">Signal</keyword>
<dbReference type="GO" id="GO:0006457">
    <property type="term" value="P:protein folding"/>
    <property type="evidence" value="ECO:0007669"/>
    <property type="project" value="InterPro"/>
</dbReference>
<dbReference type="Gene3D" id="1.10.287.110">
    <property type="entry name" value="DnaJ domain"/>
    <property type="match status" value="1"/>
</dbReference>
<dbReference type="InterPro" id="IPR044632">
    <property type="entry name" value="DNAJC25-like"/>
</dbReference>
<comment type="similarity">
    <text evidence="6">Belongs to the DNAJC25 family.</text>
</comment>
<name>A0AAV5W3K4_9BILA</name>
<dbReference type="PRINTS" id="PR00625">
    <property type="entry name" value="JDOMAIN"/>
</dbReference>
<evidence type="ECO:0000256" key="3">
    <source>
        <dbReference type="ARBA" id="ARBA00022989"/>
    </source>
</evidence>
<evidence type="ECO:0000313" key="9">
    <source>
        <dbReference type="EMBL" id="GMT24489.1"/>
    </source>
</evidence>
<gene>
    <name evidence="9" type="ORF">PFISCL1PPCAC_15786</name>
</gene>
<evidence type="ECO:0000256" key="1">
    <source>
        <dbReference type="ARBA" id="ARBA00004141"/>
    </source>
</evidence>
<comment type="subcellular location">
    <subcellularLocation>
        <location evidence="1">Membrane</location>
        <topology evidence="1">Multi-pass membrane protein</topology>
    </subcellularLocation>
</comment>
<dbReference type="GO" id="GO:0005789">
    <property type="term" value="C:endoplasmic reticulum membrane"/>
    <property type="evidence" value="ECO:0007669"/>
    <property type="project" value="TreeGrafter"/>
</dbReference>
<proteinExistence type="inferred from homology"/>
<keyword evidence="4" id="KW-0472">Membrane</keyword>
<dbReference type="CDD" id="cd06257">
    <property type="entry name" value="DnaJ"/>
    <property type="match status" value="1"/>
</dbReference>
<dbReference type="Proteomes" id="UP001432322">
    <property type="component" value="Unassembled WGS sequence"/>
</dbReference>
<feature type="signal peptide" evidence="7">
    <location>
        <begin position="1"/>
        <end position="25"/>
    </location>
</feature>
<dbReference type="PANTHER" id="PTHR44176:SF1">
    <property type="entry name" value="DNAJ HOMOLOG SUBFAMILY C MEMBER 25"/>
    <property type="match status" value="1"/>
</dbReference>
<dbReference type="EMBL" id="BTSY01000004">
    <property type="protein sequence ID" value="GMT24489.1"/>
    <property type="molecule type" value="Genomic_DNA"/>
</dbReference>
<evidence type="ECO:0000256" key="5">
    <source>
        <dbReference type="ARBA" id="ARBA00023186"/>
    </source>
</evidence>
<reference evidence="9" key="1">
    <citation type="submission" date="2023-10" db="EMBL/GenBank/DDBJ databases">
        <title>Genome assembly of Pristionchus species.</title>
        <authorList>
            <person name="Yoshida K."/>
            <person name="Sommer R.J."/>
        </authorList>
    </citation>
    <scope>NUCLEOTIDE SEQUENCE</scope>
    <source>
        <strain evidence="9">RS5133</strain>
    </source>
</reference>
<evidence type="ECO:0000256" key="6">
    <source>
        <dbReference type="ARBA" id="ARBA00024193"/>
    </source>
</evidence>
<organism evidence="9 10">
    <name type="scientific">Pristionchus fissidentatus</name>
    <dbReference type="NCBI Taxonomy" id="1538716"/>
    <lineage>
        <taxon>Eukaryota</taxon>
        <taxon>Metazoa</taxon>
        <taxon>Ecdysozoa</taxon>
        <taxon>Nematoda</taxon>
        <taxon>Chromadorea</taxon>
        <taxon>Rhabditida</taxon>
        <taxon>Rhabditina</taxon>
        <taxon>Diplogasteromorpha</taxon>
        <taxon>Diplogasteroidea</taxon>
        <taxon>Neodiplogasteridae</taxon>
        <taxon>Pristionchus</taxon>
    </lineage>
</organism>
<dbReference type="PROSITE" id="PS50076">
    <property type="entry name" value="DNAJ_2"/>
    <property type="match status" value="1"/>
</dbReference>
<evidence type="ECO:0000259" key="8">
    <source>
        <dbReference type="PROSITE" id="PS50076"/>
    </source>
</evidence>
<dbReference type="PANTHER" id="PTHR44176">
    <property type="entry name" value="DNAJ HOMOLOG SUBFAMILY C MEMBER 25"/>
    <property type="match status" value="1"/>
</dbReference>
<protein>
    <recommendedName>
        <fullName evidence="8">J domain-containing protein</fullName>
    </recommendedName>
</protein>
<dbReference type="SMART" id="SM00271">
    <property type="entry name" value="DnaJ"/>
    <property type="match status" value="1"/>
</dbReference>
<sequence>GNKMRAWLQLLRALLVLAVLPAVQPIGFAPELYCGMENCYDVLGIQREEFDRSTLSKIYRKVAKANHPDRFKGKEEKAEQEERFRVVATAYETLKENDTRTEYDYYLDHPEERFYNYYQYYRRRAIVKVDVWPVALVTILVISFVQHISAKQKYEQAVAYVIASGKFRHKAIDVGVQRKVLDMDKTGKLKKVRGRDNEAIIKSIIEENMDVKGGYRKPDHMNLLIVQMVILPYTLFKYAKWQAEWFVKYNLRKEEYSDEDKMYIVRKWMKLDQDQFDSLSDKEHDEMFRKQLWVKENFDPWKLAKDADEQAKNMASGKYKQYKRFMKNNNDSMSFLED</sequence>
<dbReference type="InterPro" id="IPR036869">
    <property type="entry name" value="J_dom_sf"/>
</dbReference>
<dbReference type="SUPFAM" id="SSF46565">
    <property type="entry name" value="Chaperone J-domain"/>
    <property type="match status" value="1"/>
</dbReference>
<keyword evidence="10" id="KW-1185">Reference proteome</keyword>
<evidence type="ECO:0000256" key="2">
    <source>
        <dbReference type="ARBA" id="ARBA00022692"/>
    </source>
</evidence>
<evidence type="ECO:0000256" key="7">
    <source>
        <dbReference type="SAM" id="SignalP"/>
    </source>
</evidence>
<feature type="domain" description="J" evidence="8">
    <location>
        <begin position="38"/>
        <end position="107"/>
    </location>
</feature>
<feature type="non-terminal residue" evidence="9">
    <location>
        <position position="1"/>
    </location>
</feature>
<keyword evidence="5" id="KW-0143">Chaperone</keyword>
<keyword evidence="2" id="KW-0812">Transmembrane</keyword>
<dbReference type="InterPro" id="IPR001623">
    <property type="entry name" value="DnaJ_domain"/>
</dbReference>
<feature type="chain" id="PRO_5043416973" description="J domain-containing protein" evidence="7">
    <location>
        <begin position="26"/>
        <end position="338"/>
    </location>
</feature>
<comment type="caution">
    <text evidence="9">The sequence shown here is derived from an EMBL/GenBank/DDBJ whole genome shotgun (WGS) entry which is preliminary data.</text>
</comment>
<evidence type="ECO:0000313" key="10">
    <source>
        <dbReference type="Proteomes" id="UP001432322"/>
    </source>
</evidence>
<dbReference type="FunFam" id="1.10.287.110:FF:000036">
    <property type="entry name" value="dnaJ homolog subfamily C member 25"/>
    <property type="match status" value="1"/>
</dbReference>
<accession>A0AAV5W3K4</accession>